<dbReference type="GO" id="GO:0005524">
    <property type="term" value="F:ATP binding"/>
    <property type="evidence" value="ECO:0007669"/>
    <property type="project" value="UniProtKB-KW"/>
</dbReference>
<protein>
    <submittedName>
        <fullName evidence="5">Antagonist of KipI</fullName>
    </submittedName>
</protein>
<dbReference type="InterPro" id="IPR003778">
    <property type="entry name" value="CT_A_B"/>
</dbReference>
<organism evidence="5 6">
    <name type="scientific">Falsibacillus pallidus</name>
    <dbReference type="NCBI Taxonomy" id="493781"/>
    <lineage>
        <taxon>Bacteria</taxon>
        <taxon>Bacillati</taxon>
        <taxon>Bacillota</taxon>
        <taxon>Bacilli</taxon>
        <taxon>Bacillales</taxon>
        <taxon>Bacillaceae</taxon>
        <taxon>Falsibacillus</taxon>
    </lineage>
</organism>
<dbReference type="AlphaFoldDB" id="A0A370GIX0"/>
<dbReference type="EMBL" id="QQAY01000004">
    <property type="protein sequence ID" value="RDI43166.1"/>
    <property type="molecule type" value="Genomic_DNA"/>
</dbReference>
<evidence type="ECO:0000256" key="1">
    <source>
        <dbReference type="ARBA" id="ARBA00022741"/>
    </source>
</evidence>
<evidence type="ECO:0000313" key="5">
    <source>
        <dbReference type="EMBL" id="RDI43166.1"/>
    </source>
</evidence>
<dbReference type="Gene3D" id="2.40.100.10">
    <property type="entry name" value="Cyclophilin-like"/>
    <property type="match status" value="1"/>
</dbReference>
<keyword evidence="1" id="KW-0547">Nucleotide-binding</keyword>
<evidence type="ECO:0000313" key="6">
    <source>
        <dbReference type="Proteomes" id="UP000255326"/>
    </source>
</evidence>
<dbReference type="RefSeq" id="WP_114745465.1">
    <property type="nucleotide sequence ID" value="NZ_QQAY01000004.1"/>
</dbReference>
<dbReference type="PANTHER" id="PTHR43309:SF5">
    <property type="entry name" value="5-OXOPROLINASE SUBUNIT C"/>
    <property type="match status" value="1"/>
</dbReference>
<keyword evidence="2" id="KW-0378">Hydrolase</keyword>
<proteinExistence type="predicted"/>
<dbReference type="OrthoDB" id="9782422at2"/>
<dbReference type="InterPro" id="IPR052708">
    <property type="entry name" value="PxpC"/>
</dbReference>
<keyword evidence="6" id="KW-1185">Reference proteome</keyword>
<gene>
    <name evidence="5" type="ORF">DFR59_104221</name>
</gene>
<dbReference type="SMART" id="SM00797">
    <property type="entry name" value="AHS2"/>
    <property type="match status" value="1"/>
</dbReference>
<dbReference type="GO" id="GO:0016787">
    <property type="term" value="F:hydrolase activity"/>
    <property type="evidence" value="ECO:0007669"/>
    <property type="project" value="UniProtKB-KW"/>
</dbReference>
<comment type="caution">
    <text evidence="5">The sequence shown here is derived from an EMBL/GenBank/DDBJ whole genome shotgun (WGS) entry which is preliminary data.</text>
</comment>
<dbReference type="NCBIfam" id="TIGR00724">
    <property type="entry name" value="urea_amlyse_rel"/>
    <property type="match status" value="1"/>
</dbReference>
<dbReference type="Pfam" id="PF02626">
    <property type="entry name" value="CT_A_B"/>
    <property type="match status" value="1"/>
</dbReference>
<keyword evidence="3" id="KW-0067">ATP-binding</keyword>
<sequence>MKILKAGLMTTIQDLGRFGFQKYGITRSGAMDPFAAKLANLLVGNNMNEAVLEFTLIGPTIKFLHDSLFSIAGGDFCPRLNHRPIPNGAPIIAREGDILEIKNSTKGARGYLAVKGGIDVPGSLGSKSSDLRLKMDGLLGRKLKNGDCIPVAKYGEFSSSQTNWRLSPQIFSYLKEAEIRVTDGLQKNWFQMESLNAFCNNPYQITSESDRMGMRLDGEKLERKTDEELLTEGVAMGTIQVPPSGKPIVLMADCQTTGGYPKIGQVITADLPILAQKKPGESVFFSFITVEKAHQLMFEQNSLLNEIKSSIQFKIKEMN</sequence>
<dbReference type="Proteomes" id="UP000255326">
    <property type="component" value="Unassembled WGS sequence"/>
</dbReference>
<evidence type="ECO:0000259" key="4">
    <source>
        <dbReference type="SMART" id="SM00797"/>
    </source>
</evidence>
<reference evidence="5 6" key="1">
    <citation type="submission" date="2018-07" db="EMBL/GenBank/DDBJ databases">
        <title>Genomic Encyclopedia of Type Strains, Phase IV (KMG-IV): sequencing the most valuable type-strain genomes for metagenomic binning, comparative biology and taxonomic classification.</title>
        <authorList>
            <person name="Goeker M."/>
        </authorList>
    </citation>
    <scope>NUCLEOTIDE SEQUENCE [LARGE SCALE GENOMIC DNA]</scope>
    <source>
        <strain evidence="5 6">DSM 25281</strain>
    </source>
</reference>
<name>A0A370GIX0_9BACI</name>
<feature type="domain" description="Carboxyltransferase" evidence="4">
    <location>
        <begin position="22"/>
        <end position="303"/>
    </location>
</feature>
<dbReference type="SUPFAM" id="SSF50891">
    <property type="entry name" value="Cyclophilin-like"/>
    <property type="match status" value="1"/>
</dbReference>
<accession>A0A370GIX0</accession>
<evidence type="ECO:0000256" key="3">
    <source>
        <dbReference type="ARBA" id="ARBA00022840"/>
    </source>
</evidence>
<dbReference type="InterPro" id="IPR029000">
    <property type="entry name" value="Cyclophilin-like_dom_sf"/>
</dbReference>
<dbReference type="PANTHER" id="PTHR43309">
    <property type="entry name" value="5-OXOPROLINASE SUBUNIT C"/>
    <property type="match status" value="1"/>
</dbReference>
<evidence type="ECO:0000256" key="2">
    <source>
        <dbReference type="ARBA" id="ARBA00022801"/>
    </source>
</evidence>